<organism evidence="3 4">
    <name type="scientific">Sclerotinia borealis (strain F-4128)</name>
    <dbReference type="NCBI Taxonomy" id="1432307"/>
    <lineage>
        <taxon>Eukaryota</taxon>
        <taxon>Fungi</taxon>
        <taxon>Dikarya</taxon>
        <taxon>Ascomycota</taxon>
        <taxon>Pezizomycotina</taxon>
        <taxon>Leotiomycetes</taxon>
        <taxon>Helotiales</taxon>
        <taxon>Sclerotiniaceae</taxon>
        <taxon>Sclerotinia</taxon>
    </lineage>
</organism>
<evidence type="ECO:0000259" key="2">
    <source>
        <dbReference type="Pfam" id="PF03184"/>
    </source>
</evidence>
<gene>
    <name evidence="3" type="ORF">SBOR_7524</name>
</gene>
<dbReference type="Proteomes" id="UP000019487">
    <property type="component" value="Unassembled WGS sequence"/>
</dbReference>
<proteinExistence type="predicted"/>
<dbReference type="OrthoDB" id="5425890at2759"/>
<reference evidence="3 4" key="1">
    <citation type="journal article" date="2014" name="Genome Announc.">
        <title>Draft genome sequence of Sclerotinia borealis, a psychrophilic plant pathogenic fungus.</title>
        <authorList>
            <person name="Mardanov A.V."/>
            <person name="Beletsky A.V."/>
            <person name="Kadnikov V.V."/>
            <person name="Ignatov A.N."/>
            <person name="Ravin N.V."/>
        </authorList>
    </citation>
    <scope>NUCLEOTIDE SEQUENCE [LARGE SCALE GENOMIC DNA]</scope>
    <source>
        <strain evidence="4">F-4157</strain>
    </source>
</reference>
<dbReference type="InterPro" id="IPR004875">
    <property type="entry name" value="DDE_SF_endonuclease_dom"/>
</dbReference>
<evidence type="ECO:0000256" key="1">
    <source>
        <dbReference type="SAM" id="MobiDB-lite"/>
    </source>
</evidence>
<dbReference type="EMBL" id="AYSA01000426">
    <property type="protein sequence ID" value="ESZ92092.1"/>
    <property type="molecule type" value="Genomic_DNA"/>
</dbReference>
<feature type="region of interest" description="Disordered" evidence="1">
    <location>
        <begin position="328"/>
        <end position="347"/>
    </location>
</feature>
<evidence type="ECO:0000313" key="3">
    <source>
        <dbReference type="EMBL" id="ESZ92092.1"/>
    </source>
</evidence>
<comment type="caution">
    <text evidence="3">The sequence shown here is derived from an EMBL/GenBank/DDBJ whole genome shotgun (WGS) entry which is preliminary data.</text>
</comment>
<evidence type="ECO:0000313" key="4">
    <source>
        <dbReference type="Proteomes" id="UP000019487"/>
    </source>
</evidence>
<accession>W9C5Q6</accession>
<dbReference type="HOGENOM" id="CLU_799640_0_0_1"/>
<dbReference type="GO" id="GO:0003676">
    <property type="term" value="F:nucleic acid binding"/>
    <property type="evidence" value="ECO:0007669"/>
    <property type="project" value="InterPro"/>
</dbReference>
<feature type="domain" description="DDE-1" evidence="2">
    <location>
        <begin position="136"/>
        <end position="225"/>
    </location>
</feature>
<dbReference type="Pfam" id="PF03184">
    <property type="entry name" value="DDE_1"/>
    <property type="match status" value="1"/>
</dbReference>
<name>W9C5Q6_SCLBF</name>
<sequence>MELAHYAEGYGDSKADHEEQGKARCCIRLPVFGDPPRRRNGIDYMFVGGMGNLQCGLAWVGDFCGGVIDSARVSGASYDIIVPWFRKLELPEIIDIKPENRYSIDEAGIMEGQGLNDLVVGSSQCRNIQKKQPGSRVWISFIECISATGQVFTLLVIFKGKHIQQQWFPIDFALYKDWNFIVTDNGWTTDATGLEWLEKVFIPQTTLSEAGDARLLILDSYGSRASAIIWKTPQKASDLRLYASTMIQEKEPDLPTRHLLFHKIIKAFDIKDYNLMESGKRIKQLEYQLDTVIPKKRRKVVTSPYTRFSGIRAIREAQIVAGDRGINAEDSDDTIESGGTGDFIEVG</sequence>
<protein>
    <submittedName>
        <fullName evidence="3">Transposase</fullName>
    </submittedName>
</protein>
<keyword evidence="4" id="KW-1185">Reference proteome</keyword>
<dbReference type="AlphaFoldDB" id="W9C5Q6"/>